<dbReference type="InterPro" id="IPR006629">
    <property type="entry name" value="LITAF"/>
</dbReference>
<dbReference type="PANTHER" id="PTHR23292:SF6">
    <property type="entry name" value="FI16602P1-RELATED"/>
    <property type="match status" value="1"/>
</dbReference>
<reference evidence="10 11" key="1">
    <citation type="submission" date="2022-12" db="EMBL/GenBank/DDBJ databases">
        <title>Chromosome-level genome of Tegillarca granosa.</title>
        <authorList>
            <person name="Kim J."/>
        </authorList>
    </citation>
    <scope>NUCLEOTIDE SEQUENCE [LARGE SCALE GENOMIC DNA]</scope>
    <source>
        <strain evidence="10">Teg-2019</strain>
        <tissue evidence="10">Adductor muscle</tissue>
    </source>
</reference>
<dbReference type="PANTHER" id="PTHR23292">
    <property type="entry name" value="LIPOPOLYSACCHARIDE-INDUCED TUMOR NECROSIS FACTOR-ALPHA FACTOR"/>
    <property type="match status" value="1"/>
</dbReference>
<accession>A0ABQ9EYC4</accession>
<keyword evidence="11" id="KW-1185">Reference proteome</keyword>
<dbReference type="EMBL" id="JARBDR010000640">
    <property type="protein sequence ID" value="KAJ8310162.1"/>
    <property type="molecule type" value="Genomic_DNA"/>
</dbReference>
<feature type="domain" description="LITAF" evidence="9">
    <location>
        <begin position="34"/>
        <end position="102"/>
    </location>
</feature>
<evidence type="ECO:0000256" key="8">
    <source>
        <dbReference type="SAM" id="MobiDB-lite"/>
    </source>
</evidence>
<evidence type="ECO:0000256" key="2">
    <source>
        <dbReference type="ARBA" id="ARBA00004481"/>
    </source>
</evidence>
<protein>
    <recommendedName>
        <fullName evidence="9">LITAF domain-containing protein</fullName>
    </recommendedName>
</protein>
<comment type="subcellular location">
    <subcellularLocation>
        <location evidence="2">Endosome membrane</location>
        <topology evidence="2">Peripheral membrane protein</topology>
    </subcellularLocation>
    <subcellularLocation>
        <location evidence="1">Late endosome membrane</location>
    </subcellularLocation>
    <subcellularLocation>
        <location evidence="3">Lysosome membrane</location>
        <topology evidence="3">Peripheral membrane protein</topology>
        <orientation evidence="3">Cytoplasmic side</orientation>
    </subcellularLocation>
</comment>
<comment type="caution">
    <text evidence="10">The sequence shown here is derived from an EMBL/GenBank/DDBJ whole genome shotgun (WGS) entry which is preliminary data.</text>
</comment>
<evidence type="ECO:0000256" key="5">
    <source>
        <dbReference type="ARBA" id="ARBA00022723"/>
    </source>
</evidence>
<evidence type="ECO:0000313" key="11">
    <source>
        <dbReference type="Proteomes" id="UP001217089"/>
    </source>
</evidence>
<keyword evidence="5" id="KW-0479">Metal-binding</keyword>
<evidence type="ECO:0000256" key="6">
    <source>
        <dbReference type="ARBA" id="ARBA00022833"/>
    </source>
</evidence>
<dbReference type="InterPro" id="IPR037519">
    <property type="entry name" value="LITAF_fam"/>
</dbReference>
<dbReference type="Pfam" id="PF10601">
    <property type="entry name" value="zf-LITAF-like"/>
    <property type="match status" value="1"/>
</dbReference>
<evidence type="ECO:0000256" key="7">
    <source>
        <dbReference type="ARBA" id="ARBA00023136"/>
    </source>
</evidence>
<name>A0ABQ9EYC4_TEGGR</name>
<keyword evidence="7" id="KW-0472">Membrane</keyword>
<gene>
    <name evidence="10" type="ORF">KUTeg_012027</name>
</gene>
<evidence type="ECO:0000313" key="10">
    <source>
        <dbReference type="EMBL" id="KAJ8310162.1"/>
    </source>
</evidence>
<dbReference type="Proteomes" id="UP001217089">
    <property type="component" value="Unassembled WGS sequence"/>
</dbReference>
<keyword evidence="6" id="KW-0862">Zinc</keyword>
<dbReference type="PROSITE" id="PS51837">
    <property type="entry name" value="LITAF"/>
    <property type="match status" value="1"/>
</dbReference>
<feature type="region of interest" description="Disordered" evidence="8">
    <location>
        <begin position="1"/>
        <end position="28"/>
    </location>
</feature>
<evidence type="ECO:0000256" key="1">
    <source>
        <dbReference type="ARBA" id="ARBA00004414"/>
    </source>
</evidence>
<proteinExistence type="inferred from homology"/>
<sequence>MENNKMTEKQNPAYPPPPPAYHPGQPQHSTTVVYQQPAFVAVQTFRESPVRTKCPSCSADVVTSTTYETGTFTWVICLVLAFFGPENLEEGPGYVKLEEDPG</sequence>
<comment type="similarity">
    <text evidence="4">Belongs to the CDIP1/LITAF family.</text>
</comment>
<evidence type="ECO:0000256" key="3">
    <source>
        <dbReference type="ARBA" id="ARBA00004630"/>
    </source>
</evidence>
<organism evidence="10 11">
    <name type="scientific">Tegillarca granosa</name>
    <name type="common">Malaysian cockle</name>
    <name type="synonym">Anadara granosa</name>
    <dbReference type="NCBI Taxonomy" id="220873"/>
    <lineage>
        <taxon>Eukaryota</taxon>
        <taxon>Metazoa</taxon>
        <taxon>Spiralia</taxon>
        <taxon>Lophotrochozoa</taxon>
        <taxon>Mollusca</taxon>
        <taxon>Bivalvia</taxon>
        <taxon>Autobranchia</taxon>
        <taxon>Pteriomorphia</taxon>
        <taxon>Arcoida</taxon>
        <taxon>Arcoidea</taxon>
        <taxon>Arcidae</taxon>
        <taxon>Tegillarca</taxon>
    </lineage>
</organism>
<evidence type="ECO:0000259" key="9">
    <source>
        <dbReference type="PROSITE" id="PS51837"/>
    </source>
</evidence>
<evidence type="ECO:0000256" key="4">
    <source>
        <dbReference type="ARBA" id="ARBA00005975"/>
    </source>
</evidence>